<gene>
    <name evidence="2" type="ORF">ACFQHR_10345</name>
</gene>
<evidence type="ECO:0000313" key="3">
    <source>
        <dbReference type="Proteomes" id="UP001596405"/>
    </source>
</evidence>
<proteinExistence type="predicted"/>
<keyword evidence="1" id="KW-1133">Transmembrane helix</keyword>
<feature type="transmembrane region" description="Helical" evidence="1">
    <location>
        <begin position="62"/>
        <end position="80"/>
    </location>
</feature>
<name>A0ABW2DMM9_9BACT</name>
<keyword evidence="3" id="KW-1185">Reference proteome</keyword>
<dbReference type="Proteomes" id="UP001596405">
    <property type="component" value="Unassembled WGS sequence"/>
</dbReference>
<sequence>MGLRYSKRIGGNKGLGLNVSGSGISPSYRTKYGAVSPKGFSIRTGIPGLSFRSGFGRSKSGNAALVMLILGVAIAAVVVAWNLLLFAKWVIVEVYHLTARMYYKYKMNQEEKINTNTLNNP</sequence>
<organism evidence="2 3">
    <name type="scientific">Rufibacter roseus</name>
    <dbReference type="NCBI Taxonomy" id="1567108"/>
    <lineage>
        <taxon>Bacteria</taxon>
        <taxon>Pseudomonadati</taxon>
        <taxon>Bacteroidota</taxon>
        <taxon>Cytophagia</taxon>
        <taxon>Cytophagales</taxon>
        <taxon>Hymenobacteraceae</taxon>
        <taxon>Rufibacter</taxon>
    </lineage>
</organism>
<evidence type="ECO:0000256" key="1">
    <source>
        <dbReference type="SAM" id="Phobius"/>
    </source>
</evidence>
<comment type="caution">
    <text evidence="2">The sequence shown here is derived from an EMBL/GenBank/DDBJ whole genome shotgun (WGS) entry which is preliminary data.</text>
</comment>
<keyword evidence="1" id="KW-0812">Transmembrane</keyword>
<reference evidence="3" key="1">
    <citation type="journal article" date="2019" name="Int. J. Syst. Evol. Microbiol.">
        <title>The Global Catalogue of Microorganisms (GCM) 10K type strain sequencing project: providing services to taxonomists for standard genome sequencing and annotation.</title>
        <authorList>
            <consortium name="The Broad Institute Genomics Platform"/>
            <consortium name="The Broad Institute Genome Sequencing Center for Infectious Disease"/>
            <person name="Wu L."/>
            <person name="Ma J."/>
        </authorList>
    </citation>
    <scope>NUCLEOTIDE SEQUENCE [LARGE SCALE GENOMIC DNA]</scope>
    <source>
        <strain evidence="3">CGMCC 4.7393</strain>
    </source>
</reference>
<protein>
    <submittedName>
        <fullName evidence="2">DUF4236 domain-containing protein</fullName>
    </submittedName>
</protein>
<keyword evidence="1" id="KW-0472">Membrane</keyword>
<dbReference type="RefSeq" id="WP_066621770.1">
    <property type="nucleotide sequence ID" value="NZ_JBHSYQ010000004.1"/>
</dbReference>
<evidence type="ECO:0000313" key="2">
    <source>
        <dbReference type="EMBL" id="MFC6998026.1"/>
    </source>
</evidence>
<dbReference type="EMBL" id="JBHSYQ010000004">
    <property type="protein sequence ID" value="MFC6998026.1"/>
    <property type="molecule type" value="Genomic_DNA"/>
</dbReference>
<accession>A0ABW2DMM9</accession>